<dbReference type="SMART" id="SM00849">
    <property type="entry name" value="Lactamase_B"/>
    <property type="match status" value="1"/>
</dbReference>
<dbReference type="RefSeq" id="XP_001276733.1">
    <property type="nucleotide sequence ID" value="XM_001276732.1"/>
</dbReference>
<dbReference type="PANTHER" id="PTHR42951:SF14">
    <property type="entry name" value="METALLO-BETA-LACTAMASE SUPERFAMILY PROTEIN"/>
    <property type="match status" value="1"/>
</dbReference>
<organism evidence="2 3">
    <name type="scientific">Aspergillus clavatus (strain ATCC 1007 / CBS 513.65 / DSM 816 / NCTC 3887 / NRRL 1 / QM 1276 / 107)</name>
    <dbReference type="NCBI Taxonomy" id="344612"/>
    <lineage>
        <taxon>Eukaryota</taxon>
        <taxon>Fungi</taxon>
        <taxon>Dikarya</taxon>
        <taxon>Ascomycota</taxon>
        <taxon>Pezizomycotina</taxon>
        <taxon>Eurotiomycetes</taxon>
        <taxon>Eurotiomycetidae</taxon>
        <taxon>Eurotiales</taxon>
        <taxon>Aspergillaceae</taxon>
        <taxon>Aspergillus</taxon>
        <taxon>Aspergillus subgen. Fumigati</taxon>
    </lineage>
</organism>
<accession>A1C4G7</accession>
<feature type="domain" description="Metallo-beta-lactamase" evidence="1">
    <location>
        <begin position="31"/>
        <end position="222"/>
    </location>
</feature>
<dbReference type="CDD" id="cd07739">
    <property type="entry name" value="metallo-hydrolase-like_MBL-fold"/>
    <property type="match status" value="1"/>
</dbReference>
<name>A1C4G7_ASPCL</name>
<dbReference type="VEuPathDB" id="FungiDB:ACLA_059740"/>
<dbReference type="eggNOG" id="ENOG502SMSJ">
    <property type="taxonomic scope" value="Eukaryota"/>
</dbReference>
<protein>
    <submittedName>
        <fullName evidence="2">Metallo-beta-lactamase superfamily protein</fullName>
    </submittedName>
</protein>
<dbReference type="InterPro" id="IPR050855">
    <property type="entry name" value="NDM-1-like"/>
</dbReference>
<dbReference type="OrthoDB" id="536211at2759"/>
<dbReference type="OMA" id="WIKKTAP"/>
<dbReference type="AlphaFoldDB" id="A1C4G7"/>
<dbReference type="GeneID" id="4709002"/>
<dbReference type="SUPFAM" id="SSF56281">
    <property type="entry name" value="Metallo-hydrolase/oxidoreductase"/>
    <property type="match status" value="1"/>
</dbReference>
<evidence type="ECO:0000259" key="1">
    <source>
        <dbReference type="SMART" id="SM00849"/>
    </source>
</evidence>
<dbReference type="KEGG" id="act:ACLA_059740"/>
<evidence type="ECO:0000313" key="2">
    <source>
        <dbReference type="EMBL" id="EAW15307.1"/>
    </source>
</evidence>
<reference evidence="2 3" key="1">
    <citation type="journal article" date="2008" name="PLoS Genet.">
        <title>Genomic islands in the pathogenic filamentous fungus Aspergillus fumigatus.</title>
        <authorList>
            <person name="Fedorova N.D."/>
            <person name="Khaldi N."/>
            <person name="Joardar V.S."/>
            <person name="Maiti R."/>
            <person name="Amedeo P."/>
            <person name="Anderson M.J."/>
            <person name="Crabtree J."/>
            <person name="Silva J.C."/>
            <person name="Badger J.H."/>
            <person name="Albarraq A."/>
            <person name="Angiuoli S."/>
            <person name="Bussey H."/>
            <person name="Bowyer P."/>
            <person name="Cotty P.J."/>
            <person name="Dyer P.S."/>
            <person name="Egan A."/>
            <person name="Galens K."/>
            <person name="Fraser-Liggett C.M."/>
            <person name="Haas B.J."/>
            <person name="Inman J.M."/>
            <person name="Kent R."/>
            <person name="Lemieux S."/>
            <person name="Malavazi I."/>
            <person name="Orvis J."/>
            <person name="Roemer T."/>
            <person name="Ronning C.M."/>
            <person name="Sundaram J.P."/>
            <person name="Sutton G."/>
            <person name="Turner G."/>
            <person name="Venter J.C."/>
            <person name="White O.R."/>
            <person name="Whitty B.R."/>
            <person name="Youngman P."/>
            <person name="Wolfe K.H."/>
            <person name="Goldman G.H."/>
            <person name="Wortman J.R."/>
            <person name="Jiang B."/>
            <person name="Denning D.W."/>
            <person name="Nierman W.C."/>
        </authorList>
    </citation>
    <scope>NUCLEOTIDE SEQUENCE [LARGE SCALE GENOMIC DNA]</scope>
    <source>
        <strain evidence="3">ATCC 1007 / CBS 513.65 / DSM 816 / NCTC 3887 / NRRL 1</strain>
    </source>
</reference>
<dbReference type="EMBL" id="DS026990">
    <property type="protein sequence ID" value="EAW15307.1"/>
    <property type="molecule type" value="Genomic_DNA"/>
</dbReference>
<evidence type="ECO:0000313" key="3">
    <source>
        <dbReference type="Proteomes" id="UP000006701"/>
    </source>
</evidence>
<keyword evidence="3" id="KW-1185">Reference proteome</keyword>
<dbReference type="PANTHER" id="PTHR42951">
    <property type="entry name" value="METALLO-BETA-LACTAMASE DOMAIN-CONTAINING"/>
    <property type="match status" value="1"/>
</dbReference>
<gene>
    <name evidence="2" type="ORF">ACLA_059740</name>
</gene>
<dbReference type="Proteomes" id="UP000006701">
    <property type="component" value="Unassembled WGS sequence"/>
</dbReference>
<dbReference type="InterPro" id="IPR001279">
    <property type="entry name" value="Metallo-B-lactamas"/>
</dbReference>
<sequence>MPSTLQVDVYVSPAIPAVTGSPDPAKQWWSPISSTLIQGPTSAVLVDTPISIAQTEDLAAWIKKTAPGKKLKYIYTTHAHGDHYLGNPIILKHFPDATCIATARVAEDIKNTITSSTPLWTTWFPNNQILTEGQVVPESLPKNGEFSIDGRKLLGIDVTYSDTHASSFLHVPDLDLVVAGDIVYGDCYQYLAEATTAEKRKDWLAALDQVVALKPSIVVPGHKRASQVDGPYLIDATRDYILTFQKELYRLRDADKLEQVIAKRYPRRWNMYLLELSCKSSVAAL</sequence>
<dbReference type="HOGENOM" id="CLU_054962_1_0_1"/>
<dbReference type="Gene3D" id="3.60.15.10">
    <property type="entry name" value="Ribonuclease Z/Hydroxyacylglutathione hydrolase-like"/>
    <property type="match status" value="1"/>
</dbReference>
<dbReference type="Pfam" id="PF00753">
    <property type="entry name" value="Lactamase_B"/>
    <property type="match status" value="1"/>
</dbReference>
<proteinExistence type="predicted"/>
<dbReference type="InterPro" id="IPR036866">
    <property type="entry name" value="RibonucZ/Hydroxyglut_hydro"/>
</dbReference>